<comment type="caution">
    <text evidence="1">The sequence shown here is derived from an EMBL/GenBank/DDBJ whole genome shotgun (WGS) entry which is preliminary data.</text>
</comment>
<dbReference type="EMBL" id="JABEZW010000008">
    <property type="protein sequence ID" value="MBA0771943.1"/>
    <property type="molecule type" value="Genomic_DNA"/>
</dbReference>
<gene>
    <name evidence="1" type="ORF">Gotri_007399</name>
</gene>
<dbReference type="Proteomes" id="UP000593568">
    <property type="component" value="Unassembled WGS sequence"/>
</dbReference>
<evidence type="ECO:0000313" key="1">
    <source>
        <dbReference type="EMBL" id="MBA0771943.1"/>
    </source>
</evidence>
<name>A0A7J9EG00_9ROSI</name>
<evidence type="ECO:0000313" key="2">
    <source>
        <dbReference type="Proteomes" id="UP000593568"/>
    </source>
</evidence>
<accession>A0A7J9EG00</accession>
<reference evidence="1 2" key="1">
    <citation type="journal article" date="2019" name="Genome Biol. Evol.">
        <title>Insights into the evolution of the New World diploid cottons (Gossypium, subgenus Houzingenia) based on genome sequencing.</title>
        <authorList>
            <person name="Grover C.E."/>
            <person name="Arick M.A. 2nd"/>
            <person name="Thrash A."/>
            <person name="Conover J.L."/>
            <person name="Sanders W.S."/>
            <person name="Peterson D.G."/>
            <person name="Frelichowski J.E."/>
            <person name="Scheffler J.A."/>
            <person name="Scheffler B.E."/>
            <person name="Wendel J.F."/>
        </authorList>
    </citation>
    <scope>NUCLEOTIDE SEQUENCE [LARGE SCALE GENOMIC DNA]</scope>
    <source>
        <strain evidence="1">8</strain>
        <tissue evidence="1">Leaf</tissue>
    </source>
</reference>
<dbReference type="AlphaFoldDB" id="A0A7J9EG00"/>
<keyword evidence="2" id="KW-1185">Reference proteome</keyword>
<protein>
    <submittedName>
        <fullName evidence="1">Uncharacterized protein</fullName>
    </submittedName>
</protein>
<organism evidence="1 2">
    <name type="scientific">Gossypium trilobum</name>
    <dbReference type="NCBI Taxonomy" id="34281"/>
    <lineage>
        <taxon>Eukaryota</taxon>
        <taxon>Viridiplantae</taxon>
        <taxon>Streptophyta</taxon>
        <taxon>Embryophyta</taxon>
        <taxon>Tracheophyta</taxon>
        <taxon>Spermatophyta</taxon>
        <taxon>Magnoliopsida</taxon>
        <taxon>eudicotyledons</taxon>
        <taxon>Gunneridae</taxon>
        <taxon>Pentapetalae</taxon>
        <taxon>rosids</taxon>
        <taxon>malvids</taxon>
        <taxon>Malvales</taxon>
        <taxon>Malvaceae</taxon>
        <taxon>Malvoideae</taxon>
        <taxon>Gossypium</taxon>
    </lineage>
</organism>
<proteinExistence type="predicted"/>
<sequence>MGFVSNVEPCFIQPIVVAVNESLLNQSRASSKSNWLV</sequence>